<organism evidence="1 2">
    <name type="scientific">Eumeta variegata</name>
    <name type="common">Bagworm moth</name>
    <name type="synonym">Eumeta japonica</name>
    <dbReference type="NCBI Taxonomy" id="151549"/>
    <lineage>
        <taxon>Eukaryota</taxon>
        <taxon>Metazoa</taxon>
        <taxon>Ecdysozoa</taxon>
        <taxon>Arthropoda</taxon>
        <taxon>Hexapoda</taxon>
        <taxon>Insecta</taxon>
        <taxon>Pterygota</taxon>
        <taxon>Neoptera</taxon>
        <taxon>Endopterygota</taxon>
        <taxon>Lepidoptera</taxon>
        <taxon>Glossata</taxon>
        <taxon>Ditrysia</taxon>
        <taxon>Tineoidea</taxon>
        <taxon>Psychidae</taxon>
        <taxon>Oiketicinae</taxon>
        <taxon>Eumeta</taxon>
    </lineage>
</organism>
<comment type="caution">
    <text evidence="1">The sequence shown here is derived from an EMBL/GenBank/DDBJ whole genome shotgun (WGS) entry which is preliminary data.</text>
</comment>
<gene>
    <name evidence="1" type="ORF">EVAR_36024_1</name>
</gene>
<accession>A0A4C1WU44</accession>
<proteinExistence type="predicted"/>
<keyword evidence="2" id="KW-1185">Reference proteome</keyword>
<sequence length="98" mass="10738">MLAGDGGSVSSACRRPTPVTAVCGRLNSCRVPEKSCLSPRGSDVLMQGYRCWESDDVIRMKSLVAETQLDSEKKLKSKRGRLLECIQGNLQVLDKLNP</sequence>
<name>A0A4C1WU44_EUMVA</name>
<protein>
    <submittedName>
        <fullName evidence="1">Uncharacterized protein</fullName>
    </submittedName>
</protein>
<reference evidence="1 2" key="1">
    <citation type="journal article" date="2019" name="Commun. Biol.">
        <title>The bagworm genome reveals a unique fibroin gene that provides high tensile strength.</title>
        <authorList>
            <person name="Kono N."/>
            <person name="Nakamura H."/>
            <person name="Ohtoshi R."/>
            <person name="Tomita M."/>
            <person name="Numata K."/>
            <person name="Arakawa K."/>
        </authorList>
    </citation>
    <scope>NUCLEOTIDE SEQUENCE [LARGE SCALE GENOMIC DNA]</scope>
</reference>
<dbReference type="Proteomes" id="UP000299102">
    <property type="component" value="Unassembled WGS sequence"/>
</dbReference>
<dbReference type="EMBL" id="BGZK01000631">
    <property type="protein sequence ID" value="GBP53655.1"/>
    <property type="molecule type" value="Genomic_DNA"/>
</dbReference>
<evidence type="ECO:0000313" key="1">
    <source>
        <dbReference type="EMBL" id="GBP53655.1"/>
    </source>
</evidence>
<dbReference type="AlphaFoldDB" id="A0A4C1WU44"/>
<evidence type="ECO:0000313" key="2">
    <source>
        <dbReference type="Proteomes" id="UP000299102"/>
    </source>
</evidence>